<name>A0A2I8VI83_9EURY</name>
<dbReference type="EMBL" id="CP026309">
    <property type="protein sequence ID" value="AUV81638.1"/>
    <property type="molecule type" value="Genomic_DNA"/>
</dbReference>
<sequence length="164" mass="17847">MSSVAVSRVARFRAFPPSDRVALVQAAALLVLSRALLVTRRVSVRRVAATVDRVCSWLPVPSTEAPTVDRLVWAVDVASRTVPVETTCLPRALTGSALLARYGYASTLRIGVRREGGEFAAHAWVERDGRVVLGDLPDLEMFVPLPLDELPGAWSDDRGANRSR</sequence>
<evidence type="ECO:0000259" key="1">
    <source>
        <dbReference type="Pfam" id="PF13471"/>
    </source>
</evidence>
<dbReference type="InterPro" id="IPR053521">
    <property type="entry name" value="McjB-like"/>
</dbReference>
<gene>
    <name evidence="2" type="ORF">C2R22_08205</name>
</gene>
<feature type="domain" description="Microcin J25-processing protein McjB C-terminal" evidence="1">
    <location>
        <begin position="30"/>
        <end position="145"/>
    </location>
</feature>
<dbReference type="Proteomes" id="UP000236584">
    <property type="component" value="Chromosome"/>
</dbReference>
<dbReference type="InterPro" id="IPR032708">
    <property type="entry name" value="McjB_C"/>
</dbReference>
<dbReference type="Pfam" id="PF13471">
    <property type="entry name" value="Transglut_core3"/>
    <property type="match status" value="1"/>
</dbReference>
<evidence type="ECO:0000313" key="2">
    <source>
        <dbReference type="EMBL" id="AUV81638.1"/>
    </source>
</evidence>
<dbReference type="AlphaFoldDB" id="A0A2I8VI83"/>
<proteinExistence type="predicted"/>
<evidence type="ECO:0000313" key="3">
    <source>
        <dbReference type="Proteomes" id="UP000236584"/>
    </source>
</evidence>
<accession>A0A2I8VI83</accession>
<reference evidence="2 3" key="1">
    <citation type="submission" date="2018-01" db="EMBL/GenBank/DDBJ databases">
        <title>Complete genome sequence of Salinigranum rubrum GX10T, an extremely halophilic archaeon isolated from a marine solar saltern.</title>
        <authorList>
            <person name="Han S."/>
        </authorList>
    </citation>
    <scope>NUCLEOTIDE SEQUENCE [LARGE SCALE GENOMIC DNA]</scope>
    <source>
        <strain evidence="2 3">GX10</strain>
    </source>
</reference>
<dbReference type="KEGG" id="srub:C2R22_08205"/>
<organism evidence="2 3">
    <name type="scientific">Salinigranum rubrum</name>
    <dbReference type="NCBI Taxonomy" id="755307"/>
    <lineage>
        <taxon>Archaea</taxon>
        <taxon>Methanobacteriati</taxon>
        <taxon>Methanobacteriota</taxon>
        <taxon>Stenosarchaea group</taxon>
        <taxon>Halobacteria</taxon>
        <taxon>Halobacteriales</taxon>
        <taxon>Haloferacaceae</taxon>
        <taxon>Salinigranum</taxon>
    </lineage>
</organism>
<keyword evidence="3" id="KW-1185">Reference proteome</keyword>
<dbReference type="NCBIfam" id="NF033537">
    <property type="entry name" value="lasso_biosyn_B2"/>
    <property type="match status" value="1"/>
</dbReference>
<protein>
    <recommendedName>
        <fullName evidence="1">Microcin J25-processing protein McjB C-terminal domain-containing protein</fullName>
    </recommendedName>
</protein>